<dbReference type="AlphaFoldDB" id="A0A6N7ITT7"/>
<dbReference type="InterPro" id="IPR040498">
    <property type="entry name" value="PriA_CRR"/>
</dbReference>
<dbReference type="Pfam" id="PF00270">
    <property type="entry name" value="DEAD"/>
    <property type="match status" value="1"/>
</dbReference>
<dbReference type="Pfam" id="PF17764">
    <property type="entry name" value="PriA_3primeBD"/>
    <property type="match status" value="1"/>
</dbReference>
<keyword evidence="2 12" id="KW-0235">DNA replication</keyword>
<dbReference type="EC" id="5.6.2.4" evidence="12"/>
<dbReference type="SMART" id="SM00487">
    <property type="entry name" value="DEXDc"/>
    <property type="match status" value="1"/>
</dbReference>
<dbReference type="InterPro" id="IPR042115">
    <property type="entry name" value="PriA_3primeBD_sf"/>
</dbReference>
<dbReference type="SUPFAM" id="SSF52540">
    <property type="entry name" value="P-loop containing nucleoside triphosphate hydrolases"/>
    <property type="match status" value="2"/>
</dbReference>
<feature type="binding site" evidence="12">
    <location>
        <position position="453"/>
    </location>
    <ligand>
        <name>Zn(2+)</name>
        <dbReference type="ChEBI" id="CHEBI:29105"/>
        <label>2</label>
    </ligand>
</feature>
<dbReference type="InterPro" id="IPR041222">
    <property type="entry name" value="PriA_3primeBD"/>
</dbReference>
<evidence type="ECO:0000256" key="11">
    <source>
        <dbReference type="ARBA" id="ARBA00048988"/>
    </source>
</evidence>
<protein>
    <recommendedName>
        <fullName evidence="12">Replication restart protein PriA</fullName>
    </recommendedName>
    <alternativeName>
        <fullName evidence="12">ATP-dependent DNA helicase PriA</fullName>
        <ecNumber evidence="12">5.6.2.4</ecNumber>
    </alternativeName>
    <alternativeName>
        <fullName evidence="12">DNA 3'-5' helicase PriA</fullName>
    </alternativeName>
</protein>
<dbReference type="SMART" id="SM00490">
    <property type="entry name" value="HELICc"/>
    <property type="match status" value="1"/>
</dbReference>
<feature type="binding site" evidence="12">
    <location>
        <position position="483"/>
    </location>
    <ligand>
        <name>Zn(2+)</name>
        <dbReference type="ChEBI" id="CHEBI:29105"/>
        <label>1</label>
    </ligand>
</feature>
<comment type="catalytic activity">
    <reaction evidence="12">
        <text>Couples ATP hydrolysis with the unwinding of duplex DNA by translocating in the 3'-5' direction.</text>
        <dbReference type="EC" id="5.6.2.4"/>
    </reaction>
</comment>
<dbReference type="NCBIfam" id="TIGR00595">
    <property type="entry name" value="priA"/>
    <property type="match status" value="1"/>
</dbReference>
<dbReference type="GO" id="GO:0006310">
    <property type="term" value="P:DNA recombination"/>
    <property type="evidence" value="ECO:0007669"/>
    <property type="project" value="InterPro"/>
</dbReference>
<keyword evidence="6 12" id="KW-0347">Helicase</keyword>
<dbReference type="GO" id="GO:0043138">
    <property type="term" value="F:3'-5' DNA helicase activity"/>
    <property type="evidence" value="ECO:0007669"/>
    <property type="project" value="UniProtKB-EC"/>
</dbReference>
<dbReference type="OrthoDB" id="9759544at2"/>
<dbReference type="InterPro" id="IPR011545">
    <property type="entry name" value="DEAD/DEAH_box_helicase_dom"/>
</dbReference>
<dbReference type="GO" id="GO:0003677">
    <property type="term" value="F:DNA binding"/>
    <property type="evidence" value="ECO:0007669"/>
    <property type="project" value="UniProtKB-UniRule"/>
</dbReference>
<evidence type="ECO:0000256" key="6">
    <source>
        <dbReference type="ARBA" id="ARBA00022806"/>
    </source>
</evidence>
<comment type="cofactor">
    <cofactor evidence="12">
        <name>Zn(2+)</name>
        <dbReference type="ChEBI" id="CHEBI:29105"/>
    </cofactor>
    <text evidence="12">Binds 2 zinc ions per subunit.</text>
</comment>
<keyword evidence="4 12" id="KW-0547">Nucleotide-binding</keyword>
<keyword evidence="8 12" id="KW-0067">ATP-binding</keyword>
<comment type="catalytic activity">
    <reaction evidence="11 12">
        <text>ATP + H2O = ADP + phosphate + H(+)</text>
        <dbReference type="Rhea" id="RHEA:13065"/>
        <dbReference type="ChEBI" id="CHEBI:15377"/>
        <dbReference type="ChEBI" id="CHEBI:15378"/>
        <dbReference type="ChEBI" id="CHEBI:30616"/>
        <dbReference type="ChEBI" id="CHEBI:43474"/>
        <dbReference type="ChEBI" id="CHEBI:456216"/>
        <dbReference type="EC" id="5.6.2.4"/>
    </reaction>
</comment>
<feature type="binding site" evidence="12">
    <location>
        <position position="447"/>
    </location>
    <ligand>
        <name>Zn(2+)</name>
        <dbReference type="ChEBI" id="CHEBI:29105"/>
        <label>1</label>
    </ligand>
</feature>
<evidence type="ECO:0000256" key="12">
    <source>
        <dbReference type="HAMAP-Rule" id="MF_00983"/>
    </source>
</evidence>
<feature type="binding site" evidence="12">
    <location>
        <position position="473"/>
    </location>
    <ligand>
        <name>Zn(2+)</name>
        <dbReference type="ChEBI" id="CHEBI:29105"/>
        <label>2</label>
    </ligand>
</feature>
<proteinExistence type="inferred from homology"/>
<reference evidence="15 16" key="1">
    <citation type="submission" date="2019-10" db="EMBL/GenBank/DDBJ databases">
        <title>Comparative genomics of sulfur disproportionating microorganisms.</title>
        <authorList>
            <person name="Ward L.M."/>
            <person name="Bertran E."/>
            <person name="Johnston D."/>
        </authorList>
    </citation>
    <scope>NUCLEOTIDE SEQUENCE [LARGE SCALE GENOMIC DNA]</scope>
    <source>
        <strain evidence="15 16">DSM 14055</strain>
    </source>
</reference>
<comment type="function">
    <text evidence="12">Initiates the restart of stalled replication forks, which reloads the replicative helicase on sites other than the origin of replication. Recognizes and binds to abandoned replication forks and remodels them to uncover a helicase loading site. Promotes assembly of the primosome at these replication forks.</text>
</comment>
<dbReference type="GO" id="GO:0006269">
    <property type="term" value="P:DNA replication, synthesis of primer"/>
    <property type="evidence" value="ECO:0007669"/>
    <property type="project" value="UniProtKB-KW"/>
</dbReference>
<accession>A0A6N7ITT7</accession>
<dbReference type="InterPro" id="IPR005259">
    <property type="entry name" value="PriA"/>
</dbReference>
<dbReference type="EMBL" id="WHYR01000054">
    <property type="protein sequence ID" value="MQL53536.1"/>
    <property type="molecule type" value="Genomic_DNA"/>
</dbReference>
<dbReference type="RefSeq" id="WP_152948003.1">
    <property type="nucleotide sequence ID" value="NZ_WHYR01000054.1"/>
</dbReference>
<evidence type="ECO:0000256" key="4">
    <source>
        <dbReference type="ARBA" id="ARBA00022741"/>
    </source>
</evidence>
<dbReference type="Pfam" id="PF00271">
    <property type="entry name" value="Helicase_C"/>
    <property type="match status" value="1"/>
</dbReference>
<keyword evidence="1 12" id="KW-0639">Primosome</keyword>
<keyword evidence="9 12" id="KW-0238">DNA-binding</keyword>
<evidence type="ECO:0000256" key="8">
    <source>
        <dbReference type="ARBA" id="ARBA00022840"/>
    </source>
</evidence>
<evidence type="ECO:0000259" key="13">
    <source>
        <dbReference type="PROSITE" id="PS51192"/>
    </source>
</evidence>
<dbReference type="GO" id="GO:1990077">
    <property type="term" value="C:primosome complex"/>
    <property type="evidence" value="ECO:0007669"/>
    <property type="project" value="UniProtKB-UniRule"/>
</dbReference>
<evidence type="ECO:0000256" key="10">
    <source>
        <dbReference type="ARBA" id="ARBA00023235"/>
    </source>
</evidence>
<dbReference type="GO" id="GO:0005524">
    <property type="term" value="F:ATP binding"/>
    <property type="evidence" value="ECO:0007669"/>
    <property type="project" value="UniProtKB-UniRule"/>
</dbReference>
<dbReference type="PROSITE" id="PS51194">
    <property type="entry name" value="HELICASE_CTER"/>
    <property type="match status" value="1"/>
</dbReference>
<dbReference type="Gene3D" id="3.40.1440.60">
    <property type="entry name" value="PriA, 3(prime) DNA-binding domain"/>
    <property type="match status" value="1"/>
</dbReference>
<organism evidence="15 16">
    <name type="scientific">Desulfofundulus thermobenzoicus</name>
    <dbReference type="NCBI Taxonomy" id="29376"/>
    <lineage>
        <taxon>Bacteria</taxon>
        <taxon>Bacillati</taxon>
        <taxon>Bacillota</taxon>
        <taxon>Clostridia</taxon>
        <taxon>Eubacteriales</taxon>
        <taxon>Peptococcaceae</taxon>
        <taxon>Desulfofundulus</taxon>
    </lineage>
</organism>
<name>A0A6N7ITT7_9FIRM</name>
<comment type="subunit">
    <text evidence="12">Component of the replication restart primosome.</text>
</comment>
<evidence type="ECO:0000313" key="16">
    <source>
        <dbReference type="Proteomes" id="UP000441717"/>
    </source>
</evidence>
<evidence type="ECO:0000256" key="2">
    <source>
        <dbReference type="ARBA" id="ARBA00022705"/>
    </source>
</evidence>
<dbReference type="GO" id="GO:0006302">
    <property type="term" value="P:double-strand break repair"/>
    <property type="evidence" value="ECO:0007669"/>
    <property type="project" value="InterPro"/>
</dbReference>
<dbReference type="GO" id="GO:0016787">
    <property type="term" value="F:hydrolase activity"/>
    <property type="evidence" value="ECO:0007669"/>
    <property type="project" value="UniProtKB-KW"/>
</dbReference>
<dbReference type="HAMAP" id="MF_00983">
    <property type="entry name" value="PriA"/>
    <property type="match status" value="1"/>
</dbReference>
<feature type="binding site" evidence="12">
    <location>
        <position position="456"/>
    </location>
    <ligand>
        <name>Zn(2+)</name>
        <dbReference type="ChEBI" id="CHEBI:29105"/>
        <label>2</label>
    </ligand>
</feature>
<feature type="binding site" evidence="12">
    <location>
        <position position="486"/>
    </location>
    <ligand>
        <name>Zn(2+)</name>
        <dbReference type="ChEBI" id="CHEBI:29105"/>
        <label>1</label>
    </ligand>
</feature>
<comment type="similarity">
    <text evidence="12">Belongs to the helicase family. PriA subfamily.</text>
</comment>
<feature type="binding site" evidence="12">
    <location>
        <position position="470"/>
    </location>
    <ligand>
        <name>Zn(2+)</name>
        <dbReference type="ChEBI" id="CHEBI:29105"/>
        <label>2</label>
    </ligand>
</feature>
<evidence type="ECO:0000313" key="15">
    <source>
        <dbReference type="EMBL" id="MQL53536.1"/>
    </source>
</evidence>
<dbReference type="InterPro" id="IPR041236">
    <property type="entry name" value="PriA_C"/>
</dbReference>
<dbReference type="CDD" id="cd18804">
    <property type="entry name" value="SF2_C_priA"/>
    <property type="match status" value="1"/>
</dbReference>
<dbReference type="Gene3D" id="3.40.50.300">
    <property type="entry name" value="P-loop containing nucleotide triphosphate hydrolases"/>
    <property type="match status" value="2"/>
</dbReference>
<keyword evidence="7 12" id="KW-0862">Zinc</keyword>
<dbReference type="PROSITE" id="PS51192">
    <property type="entry name" value="HELICASE_ATP_BIND_1"/>
    <property type="match status" value="1"/>
</dbReference>
<feature type="binding site" evidence="12">
    <location>
        <position position="444"/>
    </location>
    <ligand>
        <name>Zn(2+)</name>
        <dbReference type="ChEBI" id="CHEBI:29105"/>
        <label>1</label>
    </ligand>
</feature>
<dbReference type="GO" id="GO:0008270">
    <property type="term" value="F:zinc ion binding"/>
    <property type="evidence" value="ECO:0007669"/>
    <property type="project" value="UniProtKB-UniRule"/>
</dbReference>
<evidence type="ECO:0000256" key="3">
    <source>
        <dbReference type="ARBA" id="ARBA00022723"/>
    </source>
</evidence>
<keyword evidence="5 12" id="KW-0378">Hydrolase</keyword>
<dbReference type="InterPro" id="IPR001650">
    <property type="entry name" value="Helicase_C-like"/>
</dbReference>
<dbReference type="FunFam" id="3.40.50.300:FF:000489">
    <property type="entry name" value="Primosome assembly protein PriA"/>
    <property type="match status" value="1"/>
</dbReference>
<dbReference type="Proteomes" id="UP000441717">
    <property type="component" value="Unassembled WGS sequence"/>
</dbReference>
<dbReference type="Pfam" id="PF18319">
    <property type="entry name" value="Zn_ribbon_PriA"/>
    <property type="match status" value="1"/>
</dbReference>
<sequence length="733" mass="81008">MAVYAEVLVDLAARQVDRVFHYRVPPSLAGRVLVGSRVLVPFGRRRIEGYVVGFGHPPEDGIKLKEVLDLLDPGPLFTPHQLELARWMAAYYLCPTVKALQAMIWPLLRTAGPRKMRGLWPVPCPDRIPDVKRAPKSAAVWQVALARPGLTRGELALAAGVSPAVVDTLVARGLLRGEERVVQRDPCAGLPEIRHRPPALNPHQRRAVQEITGSLGLGERRLFLLHGVTGSGKTEVYLQCIAGALQQGLQAMMLLPEIALTPQMIDIFRGRFGRRVAVLHSRLSQGERYDEYQRLRAGEARVALGARSAVFAPLEKPGLIILDEEHEPSYKQEETPRYHARGVALRLAGLAGAVVVLGSATPSLESYARATAAGASYRLVELPERIGGRPLPRVKTIDMRQEIRAGNKSLFSRQLREAMTERLSRGEQIILFLNRRGFSTLVVCRECGLVLKCPHCDISLTFHSSGRMRCHYCHYSVLAPSLCPGCGGRYLAYLGAGTQKIEQEIRELFPDAGVMRLDGDTTARRGAHREIIEGFRRGGAGILIGTQMVAKGLDLPGVTLVGVIAADLSLFMPDFRASERTFQLLTQVAGRSGRGDREGEVLVQTYSPHHYAVTCAVNHDYQGFYRQEMTLRRSLGYPPFTHLCRILVSGRKEEEVQEAAAAIAGLIQGVDMLGPAPAPLTRIKDRYRWHLVLKSHAPAALRAAVKPALDFINRHSRWRKLVVSVDMDPQSMM</sequence>
<dbReference type="InterPro" id="IPR027417">
    <property type="entry name" value="P-loop_NTPase"/>
</dbReference>
<dbReference type="GO" id="GO:0006270">
    <property type="term" value="P:DNA replication initiation"/>
    <property type="evidence" value="ECO:0007669"/>
    <property type="project" value="TreeGrafter"/>
</dbReference>
<feature type="domain" description="Helicase ATP-binding" evidence="13">
    <location>
        <begin position="214"/>
        <end position="380"/>
    </location>
</feature>
<evidence type="ECO:0000256" key="5">
    <source>
        <dbReference type="ARBA" id="ARBA00022801"/>
    </source>
</evidence>
<dbReference type="FunFam" id="3.40.1440.60:FF:000001">
    <property type="entry name" value="Primosomal protein N"/>
    <property type="match status" value="1"/>
</dbReference>
<evidence type="ECO:0000259" key="14">
    <source>
        <dbReference type="PROSITE" id="PS51194"/>
    </source>
</evidence>
<evidence type="ECO:0000256" key="7">
    <source>
        <dbReference type="ARBA" id="ARBA00022833"/>
    </source>
</evidence>
<dbReference type="CDD" id="cd17929">
    <property type="entry name" value="DEXHc_priA"/>
    <property type="match status" value="1"/>
</dbReference>
<dbReference type="PANTHER" id="PTHR30580">
    <property type="entry name" value="PRIMOSOMAL PROTEIN N"/>
    <property type="match status" value="1"/>
</dbReference>
<evidence type="ECO:0000256" key="9">
    <source>
        <dbReference type="ARBA" id="ARBA00023125"/>
    </source>
</evidence>
<feature type="domain" description="Helicase C-terminal" evidence="14">
    <location>
        <begin position="478"/>
        <end position="632"/>
    </location>
</feature>
<comment type="caution">
    <text evidence="15">The sequence shown here is derived from an EMBL/GenBank/DDBJ whole genome shotgun (WGS) entry which is preliminary data.</text>
</comment>
<keyword evidence="3 12" id="KW-0479">Metal-binding</keyword>
<dbReference type="PANTHER" id="PTHR30580:SF0">
    <property type="entry name" value="PRIMOSOMAL PROTEIN N"/>
    <property type="match status" value="1"/>
</dbReference>
<evidence type="ECO:0000256" key="1">
    <source>
        <dbReference type="ARBA" id="ARBA00022515"/>
    </source>
</evidence>
<dbReference type="Pfam" id="PF18074">
    <property type="entry name" value="PriA_C"/>
    <property type="match status" value="1"/>
</dbReference>
<keyword evidence="16" id="KW-1185">Reference proteome</keyword>
<dbReference type="InterPro" id="IPR014001">
    <property type="entry name" value="Helicase_ATP-bd"/>
</dbReference>
<gene>
    <name evidence="12 15" type="primary">priA</name>
    <name evidence="15" type="ORF">GFC01_14955</name>
</gene>
<keyword evidence="10 12" id="KW-0413">Isomerase</keyword>